<reference evidence="1" key="1">
    <citation type="submission" date="2009-02" db="EMBL/GenBank/DDBJ databases">
        <authorList>
            <person name="Fulton L."/>
            <person name="Clifton S."/>
            <person name="Fulton B."/>
            <person name="Xu J."/>
            <person name="Minx P."/>
            <person name="Pepin K.H."/>
            <person name="Johnson M."/>
            <person name="Bhonagiri V."/>
            <person name="Nash W.E."/>
            <person name="Mardis E.R."/>
            <person name="Wilson R.K."/>
        </authorList>
    </citation>
    <scope>NUCLEOTIDE SEQUENCE [LARGE SCALE GENOMIC DNA]</scope>
    <source>
        <strain evidence="1">DSM 15053</strain>
    </source>
</reference>
<organism evidence="1 2">
    <name type="scientific">[Clostridium] hylemonae DSM 15053</name>
    <dbReference type="NCBI Taxonomy" id="553973"/>
    <lineage>
        <taxon>Bacteria</taxon>
        <taxon>Bacillati</taxon>
        <taxon>Bacillota</taxon>
        <taxon>Clostridia</taxon>
        <taxon>Lachnospirales</taxon>
        <taxon>Lachnospiraceae</taxon>
    </lineage>
</organism>
<reference evidence="1" key="2">
    <citation type="submission" date="2013-06" db="EMBL/GenBank/DDBJ databases">
        <title>Draft genome sequence of Clostridium hylemonae (DSM 15053).</title>
        <authorList>
            <person name="Sudarsanam P."/>
            <person name="Ley R."/>
            <person name="Guruge J."/>
            <person name="Turnbaugh P.J."/>
            <person name="Mahowald M."/>
            <person name="Liep D."/>
            <person name="Gordon J."/>
        </authorList>
    </citation>
    <scope>NUCLEOTIDE SEQUENCE</scope>
    <source>
        <strain evidence="1">DSM 15053</strain>
    </source>
</reference>
<comment type="caution">
    <text evidence="1">The sequence shown here is derived from an EMBL/GenBank/DDBJ whole genome shotgun (WGS) entry which is preliminary data.</text>
</comment>
<protein>
    <submittedName>
        <fullName evidence="1">Uncharacterized protein</fullName>
    </submittedName>
</protein>
<evidence type="ECO:0000313" key="2">
    <source>
        <dbReference type="Proteomes" id="UP000004893"/>
    </source>
</evidence>
<dbReference type="HOGENOM" id="CLU_198202_0_0_9"/>
<keyword evidence="2" id="KW-1185">Reference proteome</keyword>
<dbReference type="EMBL" id="ABYI02000005">
    <property type="protein sequence ID" value="EEG75785.1"/>
    <property type="molecule type" value="Genomic_DNA"/>
</dbReference>
<evidence type="ECO:0000313" key="1">
    <source>
        <dbReference type="EMBL" id="EEG75785.1"/>
    </source>
</evidence>
<name>C0BWC4_9FIRM</name>
<gene>
    <name evidence="1" type="ORF">CLOHYLEM_04143</name>
</gene>
<accession>C0BWC4</accession>
<proteinExistence type="predicted"/>
<dbReference type="AlphaFoldDB" id="C0BWC4"/>
<dbReference type="Proteomes" id="UP000004893">
    <property type="component" value="Unassembled WGS sequence"/>
</dbReference>
<dbReference type="STRING" id="553973.CLOHYLEM_04143"/>
<sequence>MGFALLCLAVGIIFTILVRHPFIELICAIVCALVGYELFCGKE</sequence>